<dbReference type="Proteomes" id="UP001054821">
    <property type="component" value="Chromosome 2"/>
</dbReference>
<sequence length="127" mass="14483">MMLVCEKSVYNEWVKSKKRQVVCMISHFHTTISWERYIEKIVLQVQMLAHEGSFADLFQLAAKELSHDDLDRFTCSGLDVVGTELAAIKEGLLLMRAKGICHFVIAFDSYVAPLWLESSLARDMELG</sequence>
<dbReference type="EMBL" id="JAJFAZ020000002">
    <property type="protein sequence ID" value="KAI5345006.1"/>
    <property type="molecule type" value="Genomic_DNA"/>
</dbReference>
<organism evidence="1 2">
    <name type="scientific">Prunus dulcis</name>
    <name type="common">Almond</name>
    <name type="synonym">Amygdalus dulcis</name>
    <dbReference type="NCBI Taxonomy" id="3755"/>
    <lineage>
        <taxon>Eukaryota</taxon>
        <taxon>Viridiplantae</taxon>
        <taxon>Streptophyta</taxon>
        <taxon>Embryophyta</taxon>
        <taxon>Tracheophyta</taxon>
        <taxon>Spermatophyta</taxon>
        <taxon>Magnoliopsida</taxon>
        <taxon>eudicotyledons</taxon>
        <taxon>Gunneridae</taxon>
        <taxon>Pentapetalae</taxon>
        <taxon>rosids</taxon>
        <taxon>fabids</taxon>
        <taxon>Rosales</taxon>
        <taxon>Rosaceae</taxon>
        <taxon>Amygdaloideae</taxon>
        <taxon>Amygdaleae</taxon>
        <taxon>Prunus</taxon>
    </lineage>
</organism>
<dbReference type="AlphaFoldDB" id="A0AAD4ZGT5"/>
<protein>
    <submittedName>
        <fullName evidence="1">Uncharacterized protein</fullName>
    </submittedName>
</protein>
<accession>A0AAD4ZGT5</accession>
<evidence type="ECO:0000313" key="1">
    <source>
        <dbReference type="EMBL" id="KAI5345006.1"/>
    </source>
</evidence>
<comment type="caution">
    <text evidence="1">The sequence shown here is derived from an EMBL/GenBank/DDBJ whole genome shotgun (WGS) entry which is preliminary data.</text>
</comment>
<keyword evidence="2" id="KW-1185">Reference proteome</keyword>
<reference evidence="1 2" key="1">
    <citation type="journal article" date="2022" name="G3 (Bethesda)">
        <title>Whole-genome sequence and methylome profiling of the almond [Prunus dulcis (Mill.) D.A. Webb] cultivar 'Nonpareil'.</title>
        <authorList>
            <person name="D'Amico-Willman K.M."/>
            <person name="Ouma W.Z."/>
            <person name="Meulia T."/>
            <person name="Sideli G.M."/>
            <person name="Gradziel T.M."/>
            <person name="Fresnedo-Ramirez J."/>
        </authorList>
    </citation>
    <scope>NUCLEOTIDE SEQUENCE [LARGE SCALE GENOMIC DNA]</scope>
    <source>
        <strain evidence="1">Clone GOH B32 T37-40</strain>
    </source>
</reference>
<evidence type="ECO:0000313" key="2">
    <source>
        <dbReference type="Proteomes" id="UP001054821"/>
    </source>
</evidence>
<proteinExistence type="predicted"/>
<name>A0AAD4ZGT5_PRUDU</name>
<gene>
    <name evidence="1" type="ORF">L3X38_012883</name>
</gene>